<reference evidence="3 4" key="1">
    <citation type="submission" date="2014-06" db="EMBL/GenBank/DDBJ databases">
        <authorList>
            <person name="Swart Estienne"/>
        </authorList>
    </citation>
    <scope>NUCLEOTIDE SEQUENCE [LARGE SCALE GENOMIC DNA]</scope>
    <source>
        <strain evidence="3 4">130c</strain>
    </source>
</reference>
<feature type="compositionally biased region" description="Polar residues" evidence="2">
    <location>
        <begin position="392"/>
        <end position="416"/>
    </location>
</feature>
<dbReference type="Proteomes" id="UP000039865">
    <property type="component" value="Unassembled WGS sequence"/>
</dbReference>
<dbReference type="InterPro" id="IPR004344">
    <property type="entry name" value="TTL/TTLL_fam"/>
</dbReference>
<dbReference type="Pfam" id="PF03133">
    <property type="entry name" value="TTL"/>
    <property type="match status" value="1"/>
</dbReference>
<keyword evidence="1" id="KW-0175">Coiled coil</keyword>
<feature type="compositionally biased region" description="Low complexity" evidence="2">
    <location>
        <begin position="875"/>
        <end position="885"/>
    </location>
</feature>
<dbReference type="GO" id="GO:0016874">
    <property type="term" value="F:ligase activity"/>
    <property type="evidence" value="ECO:0007669"/>
    <property type="project" value="UniProtKB-KW"/>
</dbReference>
<dbReference type="SUPFAM" id="SSF56059">
    <property type="entry name" value="Glutathione synthetase ATP-binding domain-like"/>
    <property type="match status" value="1"/>
</dbReference>
<keyword evidence="3" id="KW-0436">Ligase</keyword>
<evidence type="ECO:0000313" key="4">
    <source>
        <dbReference type="Proteomes" id="UP000039865"/>
    </source>
</evidence>
<sequence>MSVQRRPFDQSSIYQGGKHSVILNDDTPKIALSKPLNKRKDSFNNYQKLIIDNQSNNFNPSDILSVNRPATNTVLSAERTAFYEFSGMNITQDRGGPGSLGLSYDNQDTNLTNDQKRGSNINHYDISSVNNQSVNQGSSFHVPQVRLPFIKSIKEDQHSSLKNPERQTRNTNDAAIADELERKAQKIVLLTDNNFQKLKMKKKNGMTQRQKVQTSILDKNNDTEALQRNEKYITNLHSNLTVNGQKQELILPNQNPNLNQSPDIPLQSILKKKYIRGITKSQEPGVSDSQNSTSRENYNLSLQQIQNIIQPQVVSKYNHQFSNLRTAVRASNSMAITDEQININHQFNIKLEQRDALRNKFLNMHDKYPYQSVHDHLDQAERRVATPKNMRESSVQNTHRQTPQENARQTNASNYGTEKIPISGIGFQSPSLEYKKKKKDYYHQSSVTHGKNNLNQPSQLNSQYISFQKQNSLVNSGNNTQTHLDYAQQKLASNMNSLIMKHHMNRGGNPHLSFAQVLKNMNNKINYNQVPVTNIENSDSKNDNKQGQERQFQILIKSSSQDIESINFATAHGSQKVLGMQQNNPFDSNQSVKNENQNLKKNFNNEINTRYTYNHIEKKKVLNADELYEMAKAIKQQNKLKQQQQAELQSTSVNRSQDNITQNQTILNLMKSSNQNQDFSKNNPKFLGALNIQKIQQNSQKNNGDGYQMKIKDMQLVGKYSKKSQNLLQQYEEYVQTSLANHYQGSRNQYVNLNNSKRSARENIKTGGTIQKINQSVDFSVTAGVTAQQSFSAQHLIQIQEIQPLTRTTTEENGKKENHQRNHHQQSQQNTQCEKNNRKRTTIDEEQFSKEDIYEGTDEEQKEVTKQQQNAQRSQQFHIVKSQQQQQKAKQKQQIIQEIDRLLYGYLWDKEAKIPNNKKKLEIDFHDMTNGDFQNHPINKAIRQMSLMSNLMFKTKEYGQLQSEIFNRCQRFFGIVVPKQYRNDLIAMMKNKEFLTHVKERMHVVLFNCINKVNGIQDQQQVSQPKYVIGNGNNSLLVKSVFKSRQWWVQNEKEEFNESHFIWTQWLKERHIQSLPTTSKKMEASNQQDPQEENLFATKIYNKMQSNHNLSDKKHLFQNMREYYQQIGIDPFKILPLTYVIENGLNDVEFDKFEEKFKFFASKQGFENVWIIKPGEDTNRGCGIIVSKDFNEIRQLVRDKASRGVDKTAILQKYIENPLLINKRKFDMRCYGLLTSINGNLMGYFYQDGYLRTSCKEFNVNNLNNKFIHLTNDAIQKFSDDYGKFENANKLSFQDFDKYFENNGEYDLRFARDFLPQIRTVIRDSFRAVESKIDPEKRHNTFEIFGYDFMIDDEYQLKLIEANTNPCLEVCCPLLARIIPNLVDSAFKIAVDPLFPPPSAKKNAYAWGGGTEVLNDIKFELVFQSQSNSS</sequence>
<organism evidence="3 4">
    <name type="scientific">Stylonychia lemnae</name>
    <name type="common">Ciliate</name>
    <dbReference type="NCBI Taxonomy" id="5949"/>
    <lineage>
        <taxon>Eukaryota</taxon>
        <taxon>Sar</taxon>
        <taxon>Alveolata</taxon>
        <taxon>Ciliophora</taxon>
        <taxon>Intramacronucleata</taxon>
        <taxon>Spirotrichea</taxon>
        <taxon>Stichotrichia</taxon>
        <taxon>Sporadotrichida</taxon>
        <taxon>Oxytrichidae</taxon>
        <taxon>Stylonychinae</taxon>
        <taxon>Stylonychia</taxon>
    </lineage>
</organism>
<dbReference type="PROSITE" id="PS51221">
    <property type="entry name" value="TTL"/>
    <property type="match status" value="1"/>
</dbReference>
<feature type="compositionally biased region" description="Basic and acidic residues" evidence="2">
    <location>
        <begin position="809"/>
        <end position="820"/>
    </location>
</feature>
<feature type="region of interest" description="Disordered" evidence="2">
    <location>
        <begin position="385"/>
        <end position="422"/>
    </location>
</feature>
<dbReference type="Gene3D" id="3.30.470.20">
    <property type="entry name" value="ATP-grasp fold, B domain"/>
    <property type="match status" value="1"/>
</dbReference>
<feature type="compositionally biased region" description="Basic and acidic residues" evidence="2">
    <location>
        <begin position="841"/>
        <end position="853"/>
    </location>
</feature>
<dbReference type="PANTHER" id="PTHR46069">
    <property type="entry name" value="TUBULIN TYROSINE LIGASE"/>
    <property type="match status" value="1"/>
</dbReference>
<feature type="region of interest" description="Disordered" evidence="2">
    <location>
        <begin position="807"/>
        <end position="885"/>
    </location>
</feature>
<evidence type="ECO:0000256" key="1">
    <source>
        <dbReference type="SAM" id="Coils"/>
    </source>
</evidence>
<dbReference type="OrthoDB" id="196367at2759"/>
<dbReference type="PANTHER" id="PTHR46069:SF1">
    <property type="entry name" value="CHROMOSOME UNDETERMINED SCAFFOLD_125, WHOLE GENOME SHOTGUN SEQUENCE"/>
    <property type="match status" value="1"/>
</dbReference>
<proteinExistence type="predicted"/>
<keyword evidence="4" id="KW-1185">Reference proteome</keyword>
<evidence type="ECO:0000256" key="2">
    <source>
        <dbReference type="SAM" id="MobiDB-lite"/>
    </source>
</evidence>
<name>A0A078AK37_STYLE</name>
<gene>
    <name evidence="3" type="primary">Contig353.g394</name>
    <name evidence="3" type="ORF">STYLEM_10178</name>
</gene>
<protein>
    <submittedName>
        <fullName evidence="3">Tubulin-tyrosine ligase family protein</fullName>
    </submittedName>
</protein>
<evidence type="ECO:0000313" key="3">
    <source>
        <dbReference type="EMBL" id="CDW81168.1"/>
    </source>
</evidence>
<feature type="coiled-coil region" evidence="1">
    <location>
        <begin position="589"/>
        <end position="644"/>
    </location>
</feature>
<dbReference type="EMBL" id="CCKQ01009665">
    <property type="protein sequence ID" value="CDW81168.1"/>
    <property type="molecule type" value="Genomic_DNA"/>
</dbReference>
<dbReference type="InParanoid" id="A0A078AK37"/>
<accession>A0A078AK37</accession>